<organism evidence="2 3">
    <name type="scientific">Hirschia baltica (strain ATCC 49814 / DSM 5838 / IFAM 1418)</name>
    <dbReference type="NCBI Taxonomy" id="582402"/>
    <lineage>
        <taxon>Bacteria</taxon>
        <taxon>Pseudomonadati</taxon>
        <taxon>Pseudomonadota</taxon>
        <taxon>Alphaproteobacteria</taxon>
        <taxon>Hyphomonadales</taxon>
        <taxon>Hyphomonadaceae</taxon>
        <taxon>Hirschia</taxon>
    </lineage>
</organism>
<proteinExistence type="predicted"/>
<sequence>MVQEKKRTKGIFDGVAAREGYALNKLMFSLNSEQNRKEFLKNREAYCDQYALTNEQREAVLSGDRVRLVDVGANMYFGIKLVRTYRRANML</sequence>
<keyword evidence="2" id="KW-0223">Dioxygenase</keyword>
<dbReference type="InterPro" id="IPR011986">
    <property type="entry name" value="Xdiol_dOase_LigA"/>
</dbReference>
<name>C6XPK3_HIRBI</name>
<dbReference type="InterPro" id="IPR036622">
    <property type="entry name" value="LigA_sf"/>
</dbReference>
<feature type="domain" description="Extradiol ring-cleavage dioxygenase LigAB LigA subunit" evidence="1">
    <location>
        <begin position="23"/>
        <end position="86"/>
    </location>
</feature>
<dbReference type="KEGG" id="hba:Hbal_2593"/>
<dbReference type="SUPFAM" id="SSF48076">
    <property type="entry name" value="LigA subunit of an aromatic-ring-opening dioxygenase LigAB"/>
    <property type="match status" value="1"/>
</dbReference>
<protein>
    <submittedName>
        <fullName evidence="2">Extradiol ring-cleavage dioxygenase LigAB LigA subunit</fullName>
    </submittedName>
</protein>
<keyword evidence="3" id="KW-1185">Reference proteome</keyword>
<evidence type="ECO:0000313" key="3">
    <source>
        <dbReference type="Proteomes" id="UP000002745"/>
    </source>
</evidence>
<evidence type="ECO:0000313" key="2">
    <source>
        <dbReference type="EMBL" id="ACT60268.1"/>
    </source>
</evidence>
<dbReference type="Gene3D" id="1.10.700.10">
    <property type="entry name" value="Dioxygenase LigAB, LigA subunit"/>
    <property type="match status" value="1"/>
</dbReference>
<dbReference type="Proteomes" id="UP000002745">
    <property type="component" value="Chromosome"/>
</dbReference>
<reference evidence="3" key="1">
    <citation type="journal article" date="2011" name="J. Bacteriol.">
        <title>Genome sequences of eight morphologically diverse alphaproteobacteria.</title>
        <authorList>
            <consortium name="US DOE Joint Genome Institute"/>
            <person name="Brown P.J."/>
            <person name="Kysela D.T."/>
            <person name="Buechlein A."/>
            <person name="Hemmerich C."/>
            <person name="Brun Y.V."/>
        </authorList>
    </citation>
    <scope>NUCLEOTIDE SEQUENCE [LARGE SCALE GENOMIC DNA]</scope>
    <source>
        <strain evidence="3">ATCC 49814 / DSM 5838 / IFAM 1418</strain>
    </source>
</reference>
<dbReference type="EMBL" id="CP001678">
    <property type="protein sequence ID" value="ACT60268.1"/>
    <property type="molecule type" value="Genomic_DNA"/>
</dbReference>
<dbReference type="OrthoDB" id="7864521at2"/>
<accession>C6XPK3</accession>
<dbReference type="AlphaFoldDB" id="C6XPK3"/>
<dbReference type="STRING" id="582402.Hbal_2593"/>
<dbReference type="HOGENOM" id="CLU_2422929_0_0_5"/>
<dbReference type="Pfam" id="PF07746">
    <property type="entry name" value="LigA"/>
    <property type="match status" value="1"/>
</dbReference>
<evidence type="ECO:0000259" key="1">
    <source>
        <dbReference type="Pfam" id="PF07746"/>
    </source>
</evidence>
<dbReference type="eggNOG" id="COG3384">
    <property type="taxonomic scope" value="Bacteria"/>
</dbReference>
<dbReference type="RefSeq" id="WP_015828418.1">
    <property type="nucleotide sequence ID" value="NC_012982.1"/>
</dbReference>
<keyword evidence="2" id="KW-0560">Oxidoreductase</keyword>
<dbReference type="GO" id="GO:0051213">
    <property type="term" value="F:dioxygenase activity"/>
    <property type="evidence" value="ECO:0007669"/>
    <property type="project" value="UniProtKB-KW"/>
</dbReference>
<gene>
    <name evidence="2" type="ordered locus">Hbal_2593</name>
</gene>